<feature type="non-terminal residue" evidence="2">
    <location>
        <position position="1"/>
    </location>
</feature>
<dbReference type="InterPro" id="IPR010318">
    <property type="entry name" value="S-Me-THD_N"/>
</dbReference>
<dbReference type="Pfam" id="PF06032">
    <property type="entry name" value="S-Me-THD_N"/>
    <property type="match status" value="1"/>
</dbReference>
<name>A0A8S3B5G5_9BILA</name>
<proteinExistence type="predicted"/>
<gene>
    <name evidence="2" type="ORF">SMN809_LOCUS46296</name>
</gene>
<feature type="non-terminal residue" evidence="2">
    <location>
        <position position="69"/>
    </location>
</feature>
<organism evidence="2 3">
    <name type="scientific">Rotaria magnacalcarata</name>
    <dbReference type="NCBI Taxonomy" id="392030"/>
    <lineage>
        <taxon>Eukaryota</taxon>
        <taxon>Metazoa</taxon>
        <taxon>Spiralia</taxon>
        <taxon>Gnathifera</taxon>
        <taxon>Rotifera</taxon>
        <taxon>Eurotatoria</taxon>
        <taxon>Bdelloidea</taxon>
        <taxon>Philodinida</taxon>
        <taxon>Philodinidae</taxon>
        <taxon>Rotaria</taxon>
    </lineage>
</organism>
<reference evidence="2" key="1">
    <citation type="submission" date="2021-02" db="EMBL/GenBank/DDBJ databases">
        <authorList>
            <person name="Nowell W R."/>
        </authorList>
    </citation>
    <scope>NUCLEOTIDE SEQUENCE</scope>
</reference>
<dbReference type="Gene3D" id="3.40.1610.10">
    <property type="entry name" value="CV3147-like domain"/>
    <property type="match status" value="1"/>
</dbReference>
<sequence>SGGGGESHHCKLWCLNVLREGKYKMRVVPPSYFAASSDLIVGAGFMGAPTVSHELLPNGHECLEAVNVL</sequence>
<dbReference type="SUPFAM" id="SSF160991">
    <property type="entry name" value="CV3147-like"/>
    <property type="match status" value="1"/>
</dbReference>
<protein>
    <recommendedName>
        <fullName evidence="1">S-Me-THD N-terminal domain-containing protein</fullName>
    </recommendedName>
</protein>
<evidence type="ECO:0000313" key="3">
    <source>
        <dbReference type="Proteomes" id="UP000676336"/>
    </source>
</evidence>
<accession>A0A8S3B5G5</accession>
<evidence type="ECO:0000259" key="1">
    <source>
        <dbReference type="Pfam" id="PF06032"/>
    </source>
</evidence>
<dbReference type="Proteomes" id="UP000676336">
    <property type="component" value="Unassembled WGS sequence"/>
</dbReference>
<comment type="caution">
    <text evidence="2">The sequence shown here is derived from an EMBL/GenBank/DDBJ whole genome shotgun (WGS) entry which is preliminary data.</text>
</comment>
<feature type="domain" description="S-Me-THD N-terminal" evidence="1">
    <location>
        <begin position="1"/>
        <end position="68"/>
    </location>
</feature>
<dbReference type="AlphaFoldDB" id="A0A8S3B5G5"/>
<dbReference type="InterPro" id="IPR027479">
    <property type="entry name" value="S-Me-THD_N_sf"/>
</dbReference>
<dbReference type="EMBL" id="CAJOBI010143695">
    <property type="protein sequence ID" value="CAF4779824.1"/>
    <property type="molecule type" value="Genomic_DNA"/>
</dbReference>
<evidence type="ECO:0000313" key="2">
    <source>
        <dbReference type="EMBL" id="CAF4779824.1"/>
    </source>
</evidence>